<accession>A0A8S9GYC1</accession>
<evidence type="ECO:0000256" key="1">
    <source>
        <dbReference type="SAM" id="MobiDB-lite"/>
    </source>
</evidence>
<feature type="compositionally biased region" description="Basic and acidic residues" evidence="1">
    <location>
        <begin position="78"/>
        <end position="93"/>
    </location>
</feature>
<evidence type="ECO:0000313" key="2">
    <source>
        <dbReference type="EMBL" id="KAF2550763.1"/>
    </source>
</evidence>
<gene>
    <name evidence="2" type="ORF">F2Q68_00036045</name>
</gene>
<reference evidence="2" key="1">
    <citation type="submission" date="2019-12" db="EMBL/GenBank/DDBJ databases">
        <title>Genome sequencing and annotation of Brassica cretica.</title>
        <authorList>
            <person name="Studholme D.J."/>
            <person name="Sarris P.F."/>
        </authorList>
    </citation>
    <scope>NUCLEOTIDE SEQUENCE</scope>
    <source>
        <strain evidence="2">PFS-001/15</strain>
        <tissue evidence="2">Leaf</tissue>
    </source>
</reference>
<dbReference type="Proteomes" id="UP000712281">
    <property type="component" value="Unassembled WGS sequence"/>
</dbReference>
<proteinExistence type="predicted"/>
<protein>
    <submittedName>
        <fullName evidence="2">Uncharacterized protein</fullName>
    </submittedName>
</protein>
<sequence length="108" mass="12446">MAITGKVLMLKRKSVIRSPLATSVGSLLRRLVWSLRKHQFSKFVHKSSKDSFASLHLKQSLSNPRSLKSSIPNTSPEQTRRSSSREKEEEKAIESPSQVWRHREKLKH</sequence>
<name>A0A8S9GYC1_BRACR</name>
<dbReference type="EMBL" id="QGKW02001988">
    <property type="protein sequence ID" value="KAF2550763.1"/>
    <property type="molecule type" value="Genomic_DNA"/>
</dbReference>
<evidence type="ECO:0000313" key="3">
    <source>
        <dbReference type="Proteomes" id="UP000712281"/>
    </source>
</evidence>
<comment type="caution">
    <text evidence="2">The sequence shown here is derived from an EMBL/GenBank/DDBJ whole genome shotgun (WGS) entry which is preliminary data.</text>
</comment>
<feature type="region of interest" description="Disordered" evidence="1">
    <location>
        <begin position="60"/>
        <end position="108"/>
    </location>
</feature>
<feature type="compositionally biased region" description="Polar residues" evidence="1">
    <location>
        <begin position="60"/>
        <end position="77"/>
    </location>
</feature>
<dbReference type="AlphaFoldDB" id="A0A8S9GYC1"/>
<organism evidence="2 3">
    <name type="scientific">Brassica cretica</name>
    <name type="common">Mustard</name>
    <dbReference type="NCBI Taxonomy" id="69181"/>
    <lineage>
        <taxon>Eukaryota</taxon>
        <taxon>Viridiplantae</taxon>
        <taxon>Streptophyta</taxon>
        <taxon>Embryophyta</taxon>
        <taxon>Tracheophyta</taxon>
        <taxon>Spermatophyta</taxon>
        <taxon>Magnoliopsida</taxon>
        <taxon>eudicotyledons</taxon>
        <taxon>Gunneridae</taxon>
        <taxon>Pentapetalae</taxon>
        <taxon>rosids</taxon>
        <taxon>malvids</taxon>
        <taxon>Brassicales</taxon>
        <taxon>Brassicaceae</taxon>
        <taxon>Brassiceae</taxon>
        <taxon>Brassica</taxon>
    </lineage>
</organism>